<dbReference type="GO" id="GO:0000978">
    <property type="term" value="F:RNA polymerase II cis-regulatory region sequence-specific DNA binding"/>
    <property type="evidence" value="ECO:0007669"/>
    <property type="project" value="TreeGrafter"/>
</dbReference>
<evidence type="ECO:0000256" key="7">
    <source>
        <dbReference type="ARBA" id="ARBA00023242"/>
    </source>
</evidence>
<dbReference type="InterPro" id="IPR006612">
    <property type="entry name" value="THAP_Znf"/>
</dbReference>
<evidence type="ECO:0000256" key="2">
    <source>
        <dbReference type="ARBA" id="ARBA00022723"/>
    </source>
</evidence>
<accession>A0AAN9Z8I2</accession>
<organism evidence="14 15">
    <name type="scientific">Gryllus longicercus</name>
    <dbReference type="NCBI Taxonomy" id="2509291"/>
    <lineage>
        <taxon>Eukaryota</taxon>
        <taxon>Metazoa</taxon>
        <taxon>Ecdysozoa</taxon>
        <taxon>Arthropoda</taxon>
        <taxon>Hexapoda</taxon>
        <taxon>Insecta</taxon>
        <taxon>Pterygota</taxon>
        <taxon>Neoptera</taxon>
        <taxon>Polyneoptera</taxon>
        <taxon>Orthoptera</taxon>
        <taxon>Ensifera</taxon>
        <taxon>Gryllidea</taxon>
        <taxon>Grylloidea</taxon>
        <taxon>Gryllidae</taxon>
        <taxon>Gryllinae</taxon>
        <taxon>Gryllus</taxon>
    </lineage>
</organism>
<dbReference type="PROSITE" id="PS50157">
    <property type="entry name" value="ZINC_FINGER_C2H2_2"/>
    <property type="match status" value="5"/>
</dbReference>
<comment type="caution">
    <text evidence="14">The sequence shown here is derived from an EMBL/GenBank/DDBJ whole genome shotgun (WGS) entry which is preliminary data.</text>
</comment>
<feature type="domain" description="ZAD" evidence="13">
    <location>
        <begin position="166"/>
        <end position="243"/>
    </location>
</feature>
<keyword evidence="3" id="KW-0677">Repeat</keyword>
<evidence type="ECO:0008006" key="16">
    <source>
        <dbReference type="Google" id="ProtNLM"/>
    </source>
</evidence>
<dbReference type="SMART" id="SM00980">
    <property type="entry name" value="THAP"/>
    <property type="match status" value="1"/>
</dbReference>
<feature type="binding site" evidence="10">
    <location>
        <position position="168"/>
    </location>
    <ligand>
        <name>Zn(2+)</name>
        <dbReference type="ChEBI" id="CHEBI:29105"/>
    </ligand>
</feature>
<feature type="domain" description="THAP-type" evidence="12">
    <location>
        <begin position="1"/>
        <end position="83"/>
    </location>
</feature>
<proteinExistence type="predicted"/>
<keyword evidence="5 10" id="KW-0862">Zinc</keyword>
<dbReference type="Pfam" id="PF00096">
    <property type="entry name" value="zf-C2H2"/>
    <property type="match status" value="4"/>
</dbReference>
<feature type="domain" description="C2H2-type" evidence="11">
    <location>
        <begin position="428"/>
        <end position="455"/>
    </location>
</feature>
<dbReference type="GO" id="GO:0006357">
    <property type="term" value="P:regulation of transcription by RNA polymerase II"/>
    <property type="evidence" value="ECO:0007669"/>
    <property type="project" value="TreeGrafter"/>
</dbReference>
<evidence type="ECO:0000256" key="8">
    <source>
        <dbReference type="PROSITE-ProRule" id="PRU00042"/>
    </source>
</evidence>
<dbReference type="AlphaFoldDB" id="A0AAN9Z8I2"/>
<dbReference type="GO" id="GO:0005634">
    <property type="term" value="C:nucleus"/>
    <property type="evidence" value="ECO:0007669"/>
    <property type="project" value="UniProtKB-SubCell"/>
</dbReference>
<sequence>MANCLVCRVSARSFQSRDNGITFHRFPATRSVICARWKKFAGLAEDYNVKSKRLCSRHFRADDFVNKSPFRKNLRCGAVPTLCHPTNTPSEESELACAPAPLEDVLNGSEDPSNNDAMLDSILSETSESNDEFVSQSNNTLESHIDHPEDNNKSSNQLLLDDVRKELCRLCGQKGTVLAPIFVLPSLNEEVSISSKIEMYLPFKVKRQDPLPTHICLNCCETVHRWHELYVTSVAANAVLWKTFGGEFNEETSNDADDAIISVNEEIQENEASKNSEFVADIEEEPSVPAKCEEPEENADIICAECKKNKTEIKILEQKEWDEFNKNFVTVRDYSYKCRFCYELFKNSEDRKNHMAMCRQLPTICELCGQKVLCRKDLRRHINLRHLKVVASCRYVCDVCGKLFKSQSYLKLHKMRHVNPISKTSPKYYCEHCCSVFLNEKSYRLHKERHAEGKIKSLFQIKTFQPGEDSKGSVSISVYTCPVCQDVFNDMLSLVIHLTTKRAMKCSLCRKAIPCEKRLLLHVCGEWTCQYCGKTFNNRQKWIEHERIHTGERPIKCRICDKSFRSWPARKIHENRHNPRVYECNYCAKTFKNKYKFQDHVACHEGAEFLCGICNKNFCGRKSLWKHRRTIHKAARETTS</sequence>
<evidence type="ECO:0000313" key="14">
    <source>
        <dbReference type="EMBL" id="KAK7865815.1"/>
    </source>
</evidence>
<dbReference type="SMART" id="SM00868">
    <property type="entry name" value="zf-AD"/>
    <property type="match status" value="1"/>
</dbReference>
<dbReference type="PANTHER" id="PTHR24390">
    <property type="entry name" value="ZINC FINGER PROTEIN"/>
    <property type="match status" value="1"/>
</dbReference>
<evidence type="ECO:0000256" key="10">
    <source>
        <dbReference type="PROSITE-ProRule" id="PRU01263"/>
    </source>
</evidence>
<evidence type="ECO:0000313" key="15">
    <source>
        <dbReference type="Proteomes" id="UP001378592"/>
    </source>
</evidence>
<dbReference type="Gene3D" id="3.40.1800.20">
    <property type="match status" value="1"/>
</dbReference>
<dbReference type="PROSITE" id="PS50950">
    <property type="entry name" value="ZF_THAP"/>
    <property type="match status" value="1"/>
</dbReference>
<dbReference type="SMART" id="SM00692">
    <property type="entry name" value="DM3"/>
    <property type="match status" value="1"/>
</dbReference>
<keyword evidence="2 10" id="KW-0479">Metal-binding</keyword>
<feature type="domain" description="C2H2-type" evidence="11">
    <location>
        <begin position="582"/>
        <end position="609"/>
    </location>
</feature>
<feature type="domain" description="C2H2-type" evidence="11">
    <location>
        <begin position="395"/>
        <end position="422"/>
    </location>
</feature>
<evidence type="ECO:0000259" key="12">
    <source>
        <dbReference type="PROSITE" id="PS50950"/>
    </source>
</evidence>
<gene>
    <name evidence="14" type="ORF">R5R35_001275</name>
</gene>
<evidence type="ECO:0000259" key="11">
    <source>
        <dbReference type="PROSITE" id="PS50157"/>
    </source>
</evidence>
<feature type="domain" description="C2H2-type" evidence="11">
    <location>
        <begin position="609"/>
        <end position="637"/>
    </location>
</feature>
<dbReference type="PANTHER" id="PTHR24390:SF159">
    <property type="entry name" value="GROWTH FACTOR INDEPENDENT 1 TRANSCRIPTIONAL REPRESSOR"/>
    <property type="match status" value="1"/>
</dbReference>
<dbReference type="PROSITE" id="PS00028">
    <property type="entry name" value="ZINC_FINGER_C2H2_1"/>
    <property type="match status" value="5"/>
</dbReference>
<dbReference type="Pfam" id="PF07776">
    <property type="entry name" value="zf-AD"/>
    <property type="match status" value="1"/>
</dbReference>
<evidence type="ECO:0000256" key="3">
    <source>
        <dbReference type="ARBA" id="ARBA00022737"/>
    </source>
</evidence>
<name>A0AAN9Z8I2_9ORTH</name>
<dbReference type="GO" id="GO:0008270">
    <property type="term" value="F:zinc ion binding"/>
    <property type="evidence" value="ECO:0007669"/>
    <property type="project" value="UniProtKB-UniRule"/>
</dbReference>
<reference evidence="14 15" key="1">
    <citation type="submission" date="2024-03" db="EMBL/GenBank/DDBJ databases">
        <title>The genome assembly and annotation of the cricket Gryllus longicercus Weissman &amp; Gray.</title>
        <authorList>
            <person name="Szrajer S."/>
            <person name="Gray D."/>
            <person name="Ylla G."/>
        </authorList>
    </citation>
    <scope>NUCLEOTIDE SEQUENCE [LARGE SCALE GENOMIC DNA]</scope>
    <source>
        <strain evidence="14">DAG 2021-001</strain>
        <tissue evidence="14">Whole body minus gut</tissue>
    </source>
</reference>
<dbReference type="InterPro" id="IPR036236">
    <property type="entry name" value="Znf_C2H2_sf"/>
</dbReference>
<evidence type="ECO:0000259" key="13">
    <source>
        <dbReference type="PROSITE" id="PS51915"/>
    </source>
</evidence>
<dbReference type="PROSITE" id="PS51915">
    <property type="entry name" value="ZAD"/>
    <property type="match status" value="1"/>
</dbReference>
<keyword evidence="7" id="KW-0539">Nucleus</keyword>
<feature type="domain" description="C2H2-type" evidence="11">
    <location>
        <begin position="527"/>
        <end position="554"/>
    </location>
</feature>
<feature type="binding site" evidence="10">
    <location>
        <position position="216"/>
    </location>
    <ligand>
        <name>Zn(2+)</name>
        <dbReference type="ChEBI" id="CHEBI:29105"/>
    </ligand>
</feature>
<dbReference type="InterPro" id="IPR012934">
    <property type="entry name" value="Znf_AD"/>
</dbReference>
<keyword evidence="6 9" id="KW-0238">DNA-binding</keyword>
<dbReference type="Gene3D" id="3.30.160.60">
    <property type="entry name" value="Classic Zinc Finger"/>
    <property type="match status" value="5"/>
</dbReference>
<protein>
    <recommendedName>
        <fullName evidence="16">Zinc finger protein</fullName>
    </recommendedName>
</protein>
<dbReference type="EMBL" id="JAZDUA010000165">
    <property type="protein sequence ID" value="KAK7865815.1"/>
    <property type="molecule type" value="Genomic_DNA"/>
</dbReference>
<dbReference type="SUPFAM" id="SSF57716">
    <property type="entry name" value="Glucocorticoid receptor-like (DNA-binding domain)"/>
    <property type="match status" value="2"/>
</dbReference>
<dbReference type="InterPro" id="IPR013087">
    <property type="entry name" value="Znf_C2H2_type"/>
</dbReference>
<evidence type="ECO:0000256" key="4">
    <source>
        <dbReference type="ARBA" id="ARBA00022771"/>
    </source>
</evidence>
<dbReference type="Proteomes" id="UP001378592">
    <property type="component" value="Unassembled WGS sequence"/>
</dbReference>
<comment type="subcellular location">
    <subcellularLocation>
        <location evidence="1">Nucleus</location>
    </subcellularLocation>
</comment>
<feature type="binding site" evidence="10">
    <location>
        <position position="219"/>
    </location>
    <ligand>
        <name>Zn(2+)</name>
        <dbReference type="ChEBI" id="CHEBI:29105"/>
    </ligand>
</feature>
<evidence type="ECO:0000256" key="6">
    <source>
        <dbReference type="ARBA" id="ARBA00023125"/>
    </source>
</evidence>
<dbReference type="SMART" id="SM00355">
    <property type="entry name" value="ZnF_C2H2"/>
    <property type="match status" value="9"/>
</dbReference>
<dbReference type="GO" id="GO:0003700">
    <property type="term" value="F:DNA-binding transcription factor activity"/>
    <property type="evidence" value="ECO:0007669"/>
    <property type="project" value="TreeGrafter"/>
</dbReference>
<keyword evidence="4 8" id="KW-0863">Zinc-finger</keyword>
<evidence type="ECO:0000256" key="9">
    <source>
        <dbReference type="PROSITE-ProRule" id="PRU00309"/>
    </source>
</evidence>
<evidence type="ECO:0000256" key="1">
    <source>
        <dbReference type="ARBA" id="ARBA00004123"/>
    </source>
</evidence>
<dbReference type="SUPFAM" id="SSF57667">
    <property type="entry name" value="beta-beta-alpha zinc fingers"/>
    <property type="match status" value="3"/>
</dbReference>
<keyword evidence="15" id="KW-1185">Reference proteome</keyword>
<evidence type="ECO:0000256" key="5">
    <source>
        <dbReference type="ARBA" id="ARBA00022833"/>
    </source>
</evidence>
<feature type="binding site" evidence="10">
    <location>
        <position position="171"/>
    </location>
    <ligand>
        <name>Zn(2+)</name>
        <dbReference type="ChEBI" id="CHEBI:29105"/>
    </ligand>
</feature>